<dbReference type="Proteomes" id="UP001156641">
    <property type="component" value="Unassembled WGS sequence"/>
</dbReference>
<proteinExistence type="inferred from homology"/>
<dbReference type="Gene3D" id="3.40.50.720">
    <property type="entry name" value="NAD(P)-binding Rossmann-like Domain"/>
    <property type="match status" value="1"/>
</dbReference>
<organism evidence="4 5">
    <name type="scientific">Acidocella aquatica</name>
    <dbReference type="NCBI Taxonomy" id="1922313"/>
    <lineage>
        <taxon>Bacteria</taxon>
        <taxon>Pseudomonadati</taxon>
        <taxon>Pseudomonadota</taxon>
        <taxon>Alphaproteobacteria</taxon>
        <taxon>Acetobacterales</taxon>
        <taxon>Acidocellaceae</taxon>
        <taxon>Acidocella</taxon>
    </lineage>
</organism>
<dbReference type="InterPro" id="IPR002347">
    <property type="entry name" value="SDR_fam"/>
</dbReference>
<evidence type="ECO:0000256" key="3">
    <source>
        <dbReference type="SAM" id="MobiDB-lite"/>
    </source>
</evidence>
<dbReference type="PANTHER" id="PTHR43669:SF3">
    <property type="entry name" value="ALCOHOL DEHYDROGENASE, PUTATIVE (AFU_ORTHOLOGUE AFUA_3G03445)-RELATED"/>
    <property type="match status" value="1"/>
</dbReference>
<dbReference type="SUPFAM" id="SSF51735">
    <property type="entry name" value="NAD(P)-binding Rossmann-fold domains"/>
    <property type="match status" value="1"/>
</dbReference>
<keyword evidence="2" id="KW-0560">Oxidoreductase</keyword>
<comment type="similarity">
    <text evidence="1">Belongs to the short-chain dehydrogenases/reductases (SDR) family.</text>
</comment>
<evidence type="ECO:0000256" key="2">
    <source>
        <dbReference type="ARBA" id="ARBA00023002"/>
    </source>
</evidence>
<dbReference type="RefSeq" id="WP_284256187.1">
    <property type="nucleotide sequence ID" value="NZ_BSOS01000006.1"/>
</dbReference>
<dbReference type="PANTHER" id="PTHR43669">
    <property type="entry name" value="5-KETO-D-GLUCONATE 5-REDUCTASE"/>
    <property type="match status" value="1"/>
</dbReference>
<evidence type="ECO:0000256" key="1">
    <source>
        <dbReference type="ARBA" id="ARBA00006484"/>
    </source>
</evidence>
<dbReference type="InterPro" id="IPR036291">
    <property type="entry name" value="NAD(P)-bd_dom_sf"/>
</dbReference>
<comment type="caution">
    <text evidence="4">The sequence shown here is derived from an EMBL/GenBank/DDBJ whole genome shotgun (WGS) entry which is preliminary data.</text>
</comment>
<evidence type="ECO:0000313" key="4">
    <source>
        <dbReference type="EMBL" id="GLR65676.1"/>
    </source>
</evidence>
<sequence length="251" mass="26115">MEYIAVIGASGEVGRGITSVLLTHGFKVAAIGQNASRLATLAAELGDPANLRTITGSLKTDATAQILLESLRDTFPRIDGVVVSVNGPRATADVLSHSSNDFAALIAQDLVTHFTAARCFIPAIAPGGVYLAIGGGSADFILEGGVHLSAAQAGLRMLYRGIAHELDGQPITLKELTIASVVNSVSTRADAHPLWVTETEIGEQVAAMLTDPAAFPGTIWRMTRRDNTGHPGLSGEGPTRVQGFKQGPAIL</sequence>
<feature type="region of interest" description="Disordered" evidence="3">
    <location>
        <begin position="224"/>
        <end position="251"/>
    </location>
</feature>
<protein>
    <submittedName>
        <fullName evidence="4">Uncharacterized protein</fullName>
    </submittedName>
</protein>
<dbReference type="EMBL" id="BSOS01000006">
    <property type="protein sequence ID" value="GLR65676.1"/>
    <property type="molecule type" value="Genomic_DNA"/>
</dbReference>
<reference evidence="5" key="1">
    <citation type="journal article" date="2019" name="Int. J. Syst. Evol. Microbiol.">
        <title>The Global Catalogue of Microorganisms (GCM) 10K type strain sequencing project: providing services to taxonomists for standard genome sequencing and annotation.</title>
        <authorList>
            <consortium name="The Broad Institute Genomics Platform"/>
            <consortium name="The Broad Institute Genome Sequencing Center for Infectious Disease"/>
            <person name="Wu L."/>
            <person name="Ma J."/>
        </authorList>
    </citation>
    <scope>NUCLEOTIDE SEQUENCE [LARGE SCALE GENOMIC DNA]</scope>
    <source>
        <strain evidence="5">NBRC 112502</strain>
    </source>
</reference>
<keyword evidence="5" id="KW-1185">Reference proteome</keyword>
<gene>
    <name evidence="4" type="ORF">GCM10010909_03540</name>
</gene>
<evidence type="ECO:0000313" key="5">
    <source>
        <dbReference type="Proteomes" id="UP001156641"/>
    </source>
</evidence>
<accession>A0ABQ5ZZN5</accession>
<name>A0ABQ5ZZN5_9PROT</name>
<dbReference type="Pfam" id="PF00106">
    <property type="entry name" value="adh_short"/>
    <property type="match status" value="1"/>
</dbReference>